<dbReference type="InterPro" id="IPR032135">
    <property type="entry name" value="DUF4817"/>
</dbReference>
<evidence type="ECO:0000259" key="1">
    <source>
        <dbReference type="Pfam" id="PF16087"/>
    </source>
</evidence>
<dbReference type="AlphaFoldDB" id="A0A2J7RJR6"/>
<name>A0A2J7RJR6_9NEOP</name>
<dbReference type="OrthoDB" id="7975043at2759"/>
<evidence type="ECO:0000313" key="2">
    <source>
        <dbReference type="EMBL" id="PNF41083.1"/>
    </source>
</evidence>
<dbReference type="Proteomes" id="UP000235965">
    <property type="component" value="Unassembled WGS sequence"/>
</dbReference>
<reference evidence="2 3" key="1">
    <citation type="submission" date="2017-12" db="EMBL/GenBank/DDBJ databases">
        <title>Hemimetabolous genomes reveal molecular basis of termite eusociality.</title>
        <authorList>
            <person name="Harrison M.C."/>
            <person name="Jongepier E."/>
            <person name="Robertson H.M."/>
            <person name="Arning N."/>
            <person name="Bitard-Feildel T."/>
            <person name="Chao H."/>
            <person name="Childers C.P."/>
            <person name="Dinh H."/>
            <person name="Doddapaneni H."/>
            <person name="Dugan S."/>
            <person name="Gowin J."/>
            <person name="Greiner C."/>
            <person name="Han Y."/>
            <person name="Hu H."/>
            <person name="Hughes D.S.T."/>
            <person name="Huylmans A.-K."/>
            <person name="Kemena C."/>
            <person name="Kremer L.P.M."/>
            <person name="Lee S.L."/>
            <person name="Lopez-Ezquerra A."/>
            <person name="Mallet L."/>
            <person name="Monroy-Kuhn J.M."/>
            <person name="Moser A."/>
            <person name="Murali S.C."/>
            <person name="Muzny D.M."/>
            <person name="Otani S."/>
            <person name="Piulachs M.-D."/>
            <person name="Poelchau M."/>
            <person name="Qu J."/>
            <person name="Schaub F."/>
            <person name="Wada-Katsumata A."/>
            <person name="Worley K.C."/>
            <person name="Xie Q."/>
            <person name="Ylla G."/>
            <person name="Poulsen M."/>
            <person name="Gibbs R.A."/>
            <person name="Schal C."/>
            <person name="Richards S."/>
            <person name="Belles X."/>
            <person name="Korb J."/>
            <person name="Bornberg-Bauer E."/>
        </authorList>
    </citation>
    <scope>NUCLEOTIDE SEQUENCE [LARGE SCALE GENOMIC DNA]</scope>
    <source>
        <tissue evidence="2">Whole body</tissue>
    </source>
</reference>
<dbReference type="EMBL" id="NEVH01002988">
    <property type="protein sequence ID" value="PNF41083.1"/>
    <property type="molecule type" value="Genomic_DNA"/>
</dbReference>
<dbReference type="Gene3D" id="3.30.420.10">
    <property type="entry name" value="Ribonuclease H-like superfamily/Ribonuclease H"/>
    <property type="match status" value="1"/>
</dbReference>
<dbReference type="Pfam" id="PF16087">
    <property type="entry name" value="DUF4817"/>
    <property type="match status" value="1"/>
</dbReference>
<dbReference type="InterPro" id="IPR036397">
    <property type="entry name" value="RNaseH_sf"/>
</dbReference>
<protein>
    <recommendedName>
        <fullName evidence="1">DUF4817 domain-containing protein</fullName>
    </recommendedName>
</protein>
<dbReference type="PANTHER" id="PTHR47326">
    <property type="entry name" value="TRANSPOSABLE ELEMENT TC3 TRANSPOSASE-LIKE PROTEIN"/>
    <property type="match status" value="1"/>
</dbReference>
<gene>
    <name evidence="2" type="ORF">B7P43_G06225</name>
</gene>
<proteinExistence type="predicted"/>
<feature type="domain" description="DUF4817" evidence="1">
    <location>
        <begin position="4"/>
        <end position="56"/>
    </location>
</feature>
<keyword evidence="3" id="KW-1185">Reference proteome</keyword>
<dbReference type="PANTHER" id="PTHR47326:SF1">
    <property type="entry name" value="HTH PSQ-TYPE DOMAIN-CONTAINING PROTEIN"/>
    <property type="match status" value="1"/>
</dbReference>
<organism evidence="2 3">
    <name type="scientific">Cryptotermes secundus</name>
    <dbReference type="NCBI Taxonomy" id="105785"/>
    <lineage>
        <taxon>Eukaryota</taxon>
        <taxon>Metazoa</taxon>
        <taxon>Ecdysozoa</taxon>
        <taxon>Arthropoda</taxon>
        <taxon>Hexapoda</taxon>
        <taxon>Insecta</taxon>
        <taxon>Pterygota</taxon>
        <taxon>Neoptera</taxon>
        <taxon>Polyneoptera</taxon>
        <taxon>Dictyoptera</taxon>
        <taxon>Blattodea</taxon>
        <taxon>Blattoidea</taxon>
        <taxon>Termitoidae</taxon>
        <taxon>Kalotermitidae</taxon>
        <taxon>Cryptotermitinae</taxon>
        <taxon>Cryptotermes</taxon>
    </lineage>
</organism>
<dbReference type="STRING" id="105785.A0A2J7RJR6"/>
<dbReference type="InParanoid" id="A0A2J7RJR6"/>
<evidence type="ECO:0000313" key="3">
    <source>
        <dbReference type="Proteomes" id="UP000235965"/>
    </source>
</evidence>
<accession>A0A2J7RJR6</accession>
<dbReference type="GO" id="GO:0003676">
    <property type="term" value="F:nucleic acid binding"/>
    <property type="evidence" value="ECO:0007669"/>
    <property type="project" value="InterPro"/>
</dbReference>
<comment type="caution">
    <text evidence="2">The sequence shown here is derived from an EMBL/GenBank/DDBJ whole genome shotgun (WGS) entry which is preliminary data.</text>
</comment>
<sequence length="296" mass="34444">MEYTVERRVFLVRTYWVTGSVANTQLEFMRKFGVRKKPVKLTIQSLAQKLERTGTLLSERGKIRPEMPEETIAIVWDRLLQSPKKSLRRLSQKTGYSYSTCQRAAKKANLRPYKITSVQELGDVDKDKRVRYCLWFREFVHDNPRILDITWFSDEAWFHLSGYVNAQNSGIWVSENPHENAESPPHPQKVGVWCTISGLRIIGPIFFDTTMDSTLYCRIFYDFVQQLDDVELTQGYFQQDSAMCHMSNMSMELIESFFNDRVISKKMWPPKSPNLTSPDFFSLGFTEGQGVCKQTV</sequence>